<sequence length="123" mass="13926">MSALLLPGALNSICTFTKSREGRREKKYHCSSRTILVLLRKRLAVHGDVLSARKDIKKRKRRERYCSSRITPFLLVEEVAVYGDVFSISSCILSLFFPFSPSASFQFQCGDEDEVGGYAVGRR</sequence>
<gene>
    <name evidence="1" type="ORF">EYC84_007680</name>
</gene>
<proteinExistence type="predicted"/>
<protein>
    <submittedName>
        <fullName evidence="1">Uncharacterized protein</fullName>
    </submittedName>
</protein>
<evidence type="ECO:0000313" key="2">
    <source>
        <dbReference type="Proteomes" id="UP000322873"/>
    </source>
</evidence>
<evidence type="ECO:0000313" key="1">
    <source>
        <dbReference type="EMBL" id="KAA8568675.1"/>
    </source>
</evidence>
<name>A0A5M9JNT7_MONFR</name>
<dbReference type="AlphaFoldDB" id="A0A5M9JNT7"/>
<dbReference type="Proteomes" id="UP000322873">
    <property type="component" value="Unassembled WGS sequence"/>
</dbReference>
<reference evidence="1 2" key="1">
    <citation type="submission" date="2019-06" db="EMBL/GenBank/DDBJ databases">
        <title>Genome Sequence of the Brown Rot Fungal Pathogen Monilinia fructicola.</title>
        <authorList>
            <person name="De Miccolis Angelini R.M."/>
            <person name="Landi L."/>
            <person name="Abate D."/>
            <person name="Pollastro S."/>
            <person name="Romanazzi G."/>
            <person name="Faretra F."/>
        </authorList>
    </citation>
    <scope>NUCLEOTIDE SEQUENCE [LARGE SCALE GENOMIC DNA]</scope>
    <source>
        <strain evidence="1 2">Mfrc123</strain>
    </source>
</reference>
<comment type="caution">
    <text evidence="1">The sequence shown here is derived from an EMBL/GenBank/DDBJ whole genome shotgun (WGS) entry which is preliminary data.</text>
</comment>
<keyword evidence="2" id="KW-1185">Reference proteome</keyword>
<accession>A0A5M9JNT7</accession>
<dbReference type="EMBL" id="VICG01000009">
    <property type="protein sequence ID" value="KAA8568675.1"/>
    <property type="molecule type" value="Genomic_DNA"/>
</dbReference>
<organism evidence="1 2">
    <name type="scientific">Monilinia fructicola</name>
    <name type="common">Brown rot fungus</name>
    <name type="synonym">Ciboria fructicola</name>
    <dbReference type="NCBI Taxonomy" id="38448"/>
    <lineage>
        <taxon>Eukaryota</taxon>
        <taxon>Fungi</taxon>
        <taxon>Dikarya</taxon>
        <taxon>Ascomycota</taxon>
        <taxon>Pezizomycotina</taxon>
        <taxon>Leotiomycetes</taxon>
        <taxon>Helotiales</taxon>
        <taxon>Sclerotiniaceae</taxon>
        <taxon>Monilinia</taxon>
    </lineage>
</organism>